<keyword evidence="2" id="KW-0812">Transmembrane</keyword>
<feature type="domain" description="DEP" evidence="3">
    <location>
        <begin position="75"/>
        <end position="143"/>
    </location>
</feature>
<protein>
    <submittedName>
        <fullName evidence="4">Membrane protein DedA, SNARE-associated domain</fullName>
    </submittedName>
</protein>
<dbReference type="Pfam" id="PF09335">
    <property type="entry name" value="VTT_dom"/>
    <property type="match status" value="1"/>
</dbReference>
<dbReference type="PANTHER" id="PTHR42709:SF9">
    <property type="entry name" value="ALKALINE PHOSPHATASE LIKE PROTEIN"/>
    <property type="match status" value="1"/>
</dbReference>
<evidence type="ECO:0000313" key="4">
    <source>
        <dbReference type="EMBL" id="SFD71149.1"/>
    </source>
</evidence>
<evidence type="ECO:0000313" key="5">
    <source>
        <dbReference type="Proteomes" id="UP000198855"/>
    </source>
</evidence>
<accession>A0A1I1UK56</accession>
<dbReference type="EMBL" id="FOMT01000001">
    <property type="protein sequence ID" value="SFD71149.1"/>
    <property type="molecule type" value="Genomic_DNA"/>
</dbReference>
<sequence length="208" mass="22770">MGYDFLLSIIDQFGYVSLFLVLCLGLIGLPVPNEVVVMTGGAFAASGLLSPVPAYSMVFLGICSAMTFNYSIGRFAGSKVFDWFMKKKNMDKFVNQAQNMSNKYGGFALSIGLVLPVLRHVMPFVGGTNKMSYKRFALYAYPSAFVWTLIYFIIGSFVGDRVQSIGNVIADNGMLVVYALLAVAAGAAAWLFIRSRTAKKNEKAERPM</sequence>
<name>A0A1I1UK56_9BACL</name>
<dbReference type="InterPro" id="IPR051311">
    <property type="entry name" value="DedA_domain"/>
</dbReference>
<feature type="transmembrane region" description="Helical" evidence="2">
    <location>
        <begin position="12"/>
        <end position="31"/>
    </location>
</feature>
<dbReference type="Proteomes" id="UP000198855">
    <property type="component" value="Unassembled WGS sequence"/>
</dbReference>
<dbReference type="PROSITE" id="PS50186">
    <property type="entry name" value="DEP"/>
    <property type="match status" value="1"/>
</dbReference>
<keyword evidence="5" id="KW-1185">Reference proteome</keyword>
<keyword evidence="2" id="KW-1133">Transmembrane helix</keyword>
<evidence type="ECO:0000256" key="2">
    <source>
        <dbReference type="SAM" id="Phobius"/>
    </source>
</evidence>
<gene>
    <name evidence="4" type="ORF">SAMN05216378_1099</name>
</gene>
<dbReference type="GO" id="GO:0035556">
    <property type="term" value="P:intracellular signal transduction"/>
    <property type="evidence" value="ECO:0007669"/>
    <property type="project" value="InterPro"/>
</dbReference>
<proteinExistence type="inferred from homology"/>
<evidence type="ECO:0000259" key="3">
    <source>
        <dbReference type="PROSITE" id="PS50186"/>
    </source>
</evidence>
<organism evidence="4 5">
    <name type="scientific">Paenibacillus catalpae</name>
    <dbReference type="NCBI Taxonomy" id="1045775"/>
    <lineage>
        <taxon>Bacteria</taxon>
        <taxon>Bacillati</taxon>
        <taxon>Bacillota</taxon>
        <taxon>Bacilli</taxon>
        <taxon>Bacillales</taxon>
        <taxon>Paenibacillaceae</taxon>
        <taxon>Paenibacillus</taxon>
    </lineage>
</organism>
<evidence type="ECO:0000256" key="1">
    <source>
        <dbReference type="ARBA" id="ARBA00010792"/>
    </source>
</evidence>
<dbReference type="AlphaFoldDB" id="A0A1I1UK56"/>
<feature type="transmembrane region" description="Helical" evidence="2">
    <location>
        <begin position="52"/>
        <end position="72"/>
    </location>
</feature>
<dbReference type="PANTHER" id="PTHR42709">
    <property type="entry name" value="ALKALINE PHOSPHATASE LIKE PROTEIN"/>
    <property type="match status" value="1"/>
</dbReference>
<feature type="transmembrane region" description="Helical" evidence="2">
    <location>
        <begin position="174"/>
        <end position="193"/>
    </location>
</feature>
<dbReference type="InterPro" id="IPR000591">
    <property type="entry name" value="DEP_dom"/>
</dbReference>
<feature type="transmembrane region" description="Helical" evidence="2">
    <location>
        <begin position="136"/>
        <end position="154"/>
    </location>
</feature>
<dbReference type="RefSeq" id="WP_091181851.1">
    <property type="nucleotide sequence ID" value="NZ_FOMT01000001.1"/>
</dbReference>
<comment type="similarity">
    <text evidence="1">Belongs to the DedA family.</text>
</comment>
<keyword evidence="2" id="KW-0472">Membrane</keyword>
<dbReference type="STRING" id="1045775.SAMN05216378_1099"/>
<reference evidence="5" key="1">
    <citation type="submission" date="2016-10" db="EMBL/GenBank/DDBJ databases">
        <authorList>
            <person name="Varghese N."/>
            <person name="Submissions S."/>
        </authorList>
    </citation>
    <scope>NUCLEOTIDE SEQUENCE [LARGE SCALE GENOMIC DNA]</scope>
    <source>
        <strain evidence="5">CGMCC 1.10784</strain>
    </source>
</reference>
<dbReference type="GO" id="GO:0005886">
    <property type="term" value="C:plasma membrane"/>
    <property type="evidence" value="ECO:0007669"/>
    <property type="project" value="TreeGrafter"/>
</dbReference>
<dbReference type="OrthoDB" id="9782291at2"/>
<dbReference type="InterPro" id="IPR032816">
    <property type="entry name" value="VTT_dom"/>
</dbReference>